<reference evidence="2 3" key="1">
    <citation type="submission" date="2023-09" db="EMBL/GenBank/DDBJ databases">
        <authorList>
            <person name="Rey-Velasco X."/>
        </authorList>
    </citation>
    <scope>NUCLEOTIDE SEQUENCE [LARGE SCALE GENOMIC DNA]</scope>
    <source>
        <strain evidence="2 3">F363</strain>
    </source>
</reference>
<dbReference type="InterPro" id="IPR012349">
    <property type="entry name" value="Split_barrel_FMN-bd"/>
</dbReference>
<dbReference type="PIRSF" id="PIRSF010372">
    <property type="entry name" value="PaiB"/>
    <property type="match status" value="1"/>
</dbReference>
<dbReference type="SUPFAM" id="SSF50475">
    <property type="entry name" value="FMN-binding split barrel"/>
    <property type="match status" value="1"/>
</dbReference>
<evidence type="ECO:0000313" key="2">
    <source>
        <dbReference type="EMBL" id="MDT0641265.1"/>
    </source>
</evidence>
<proteinExistence type="predicted"/>
<evidence type="ECO:0000313" key="3">
    <source>
        <dbReference type="Proteomes" id="UP001262889"/>
    </source>
</evidence>
<dbReference type="PANTHER" id="PTHR35802">
    <property type="entry name" value="PROTEASE SYNTHASE AND SPORULATION PROTEIN PAI 2"/>
    <property type="match status" value="1"/>
</dbReference>
<feature type="region of interest" description="Disordered" evidence="1">
    <location>
        <begin position="183"/>
        <end position="206"/>
    </location>
</feature>
<dbReference type="RefSeq" id="WP_311532875.1">
    <property type="nucleotide sequence ID" value="NZ_JAVRHQ010000001.1"/>
</dbReference>
<dbReference type="Pfam" id="PF04299">
    <property type="entry name" value="FMN_bind_2"/>
    <property type="match status" value="1"/>
</dbReference>
<dbReference type="Gene3D" id="2.30.110.10">
    <property type="entry name" value="Electron Transport, Fmn-binding Protein, Chain A"/>
    <property type="match status" value="1"/>
</dbReference>
<gene>
    <name evidence="2" type="ORF">RM553_00340</name>
</gene>
<name>A0ABU3C4L4_9FLAO</name>
<accession>A0ABU3C4L4</accession>
<sequence length="206" mass="24231">MYQRAKYKKTDENYIFNFIRSHPFATLVLQGDRLLATHIPVLTKGNADKFILYGHIAYNNEQYQYLKDGLEALLIFQGAHDYISSSWYKEKNISTWDYSAVHINVKLKLQSRKELEESLEELVRHFENEQDNPLYYKDIPDDMLKEHLPLITGFWCEPVKTEAIAKLHQGFEKEDLESVTQHLQAKDSPGSKQLKQDIEKENPHLF</sequence>
<keyword evidence="3" id="KW-1185">Reference proteome</keyword>
<dbReference type="InterPro" id="IPR007396">
    <property type="entry name" value="TR_PAI2-type"/>
</dbReference>
<dbReference type="EMBL" id="JAVRHQ010000001">
    <property type="protein sequence ID" value="MDT0641265.1"/>
    <property type="molecule type" value="Genomic_DNA"/>
</dbReference>
<evidence type="ECO:0000256" key="1">
    <source>
        <dbReference type="SAM" id="MobiDB-lite"/>
    </source>
</evidence>
<comment type="caution">
    <text evidence="2">The sequence shown here is derived from an EMBL/GenBank/DDBJ whole genome shotgun (WGS) entry which is preliminary data.</text>
</comment>
<feature type="compositionally biased region" description="Basic and acidic residues" evidence="1">
    <location>
        <begin position="194"/>
        <end position="206"/>
    </location>
</feature>
<organism evidence="2 3">
    <name type="scientific">Autumnicola tepida</name>
    <dbReference type="NCBI Taxonomy" id="3075595"/>
    <lineage>
        <taxon>Bacteria</taxon>
        <taxon>Pseudomonadati</taxon>
        <taxon>Bacteroidota</taxon>
        <taxon>Flavobacteriia</taxon>
        <taxon>Flavobacteriales</taxon>
        <taxon>Flavobacteriaceae</taxon>
        <taxon>Autumnicola</taxon>
    </lineage>
</organism>
<dbReference type="Proteomes" id="UP001262889">
    <property type="component" value="Unassembled WGS sequence"/>
</dbReference>
<dbReference type="PANTHER" id="PTHR35802:SF1">
    <property type="entry name" value="PROTEASE SYNTHASE AND SPORULATION PROTEIN PAI 2"/>
    <property type="match status" value="1"/>
</dbReference>
<protein>
    <submittedName>
        <fullName evidence="2">FMN-binding negative transcriptional regulator</fullName>
    </submittedName>
</protein>